<dbReference type="Gene3D" id="1.10.10.10">
    <property type="entry name" value="Winged helix-like DNA-binding domain superfamily/Winged helix DNA-binding domain"/>
    <property type="match status" value="1"/>
</dbReference>
<dbReference type="EMBL" id="CP124841">
    <property type="protein sequence ID" value="WHF38428.1"/>
    <property type="molecule type" value="Genomic_DNA"/>
</dbReference>
<sequence length="517" mass="57217">MSESVFEIHDWTLRVDDNMLCRPDREVYLEPRLVNLLRFLACHTGTVFGRDALIKEVWDGAEVTDQVVTQSIFELRKILKDGRFDAADYIVTVPKRGYKLVASVRPLQVVSLLMADEQPVPAFNSTLSDNPTLSDLSPPATADDDDALPNVAPFPAGPLTRAISAHAKDARSRWKMVSFDIFVAVILVAIVSMLSYQHASPQVHTMLDPNLLVFRFHSGMDDNNENVRLADGITRALMGEVAAVTPLRVQYGATNLMGGILPGKELSVRVSRQPRGTYLDLEYRNINTNRVLFSHQYQLSRHKVHAVLQASSQDLLRALDQPDVLLGMGWPTDDTSLMAMMEAQYYINSQDPVALKRGIALLDNSLFVQPDQPLLLAERYLAGEALATLAGKSESEHLMGIGTHLASVVQSDGVVPARVWEALTLQAILNNHPQQASQLLEQAASRGRSVLYYILQGKLAELDGRPEAAGDAYSQAFLMEATEQTYLLCLQLGFYSNMETLTPALFNALGQNKVKLF</sequence>
<dbReference type="Gene3D" id="1.25.40.10">
    <property type="entry name" value="Tetratricopeptide repeat domain"/>
    <property type="match status" value="1"/>
</dbReference>
<proteinExistence type="predicted"/>
<gene>
    <name evidence="6" type="primary">cadC</name>
    <name evidence="6" type="ORF">QLQ87_08855</name>
</gene>
<keyword evidence="4" id="KW-0812">Transmembrane</keyword>
<dbReference type="InterPro" id="IPR011990">
    <property type="entry name" value="TPR-like_helical_dom_sf"/>
</dbReference>
<feature type="region of interest" description="Disordered" evidence="3">
    <location>
        <begin position="123"/>
        <end position="146"/>
    </location>
</feature>
<dbReference type="InterPro" id="IPR001867">
    <property type="entry name" value="OmpR/PhoB-type_DNA-bd"/>
</dbReference>
<name>A0AAX3W000_AERSA</name>
<organism evidence="6 7">
    <name type="scientific">Aeromonas salmonicida</name>
    <dbReference type="NCBI Taxonomy" id="645"/>
    <lineage>
        <taxon>Bacteria</taxon>
        <taxon>Pseudomonadati</taxon>
        <taxon>Pseudomonadota</taxon>
        <taxon>Gammaproteobacteria</taxon>
        <taxon>Aeromonadales</taxon>
        <taxon>Aeromonadaceae</taxon>
        <taxon>Aeromonas</taxon>
    </lineage>
</organism>
<evidence type="ECO:0000256" key="4">
    <source>
        <dbReference type="SAM" id="Phobius"/>
    </source>
</evidence>
<keyword evidence="4" id="KW-0472">Membrane</keyword>
<evidence type="ECO:0000256" key="3">
    <source>
        <dbReference type="SAM" id="MobiDB-lite"/>
    </source>
</evidence>
<feature type="compositionally biased region" description="Polar residues" evidence="3">
    <location>
        <begin position="123"/>
        <end position="133"/>
    </location>
</feature>
<dbReference type="GO" id="GO:0006355">
    <property type="term" value="P:regulation of DNA-templated transcription"/>
    <property type="evidence" value="ECO:0007669"/>
    <property type="project" value="InterPro"/>
</dbReference>
<evidence type="ECO:0000259" key="5">
    <source>
        <dbReference type="PROSITE" id="PS51755"/>
    </source>
</evidence>
<dbReference type="AlphaFoldDB" id="A0AAX3W000"/>
<dbReference type="GO" id="GO:0000160">
    <property type="term" value="P:phosphorelay signal transduction system"/>
    <property type="evidence" value="ECO:0007669"/>
    <property type="project" value="InterPro"/>
</dbReference>
<feature type="DNA-binding region" description="OmpR/PhoB-type" evidence="2">
    <location>
        <begin position="3"/>
        <end position="102"/>
    </location>
</feature>
<keyword evidence="1 2" id="KW-0238">DNA-binding</keyword>
<evidence type="ECO:0000256" key="1">
    <source>
        <dbReference type="ARBA" id="ARBA00023125"/>
    </source>
</evidence>
<dbReference type="SMART" id="SM00862">
    <property type="entry name" value="Trans_reg_C"/>
    <property type="match status" value="1"/>
</dbReference>
<dbReference type="NCBIfam" id="NF007540">
    <property type="entry name" value="PRK10153.1"/>
    <property type="match status" value="1"/>
</dbReference>
<evidence type="ECO:0000313" key="6">
    <source>
        <dbReference type="EMBL" id="WHF38428.1"/>
    </source>
</evidence>
<dbReference type="CDD" id="cd00383">
    <property type="entry name" value="trans_reg_C"/>
    <property type="match status" value="1"/>
</dbReference>
<keyword evidence="4" id="KW-1133">Transmembrane helix</keyword>
<evidence type="ECO:0000256" key="2">
    <source>
        <dbReference type="PROSITE-ProRule" id="PRU01091"/>
    </source>
</evidence>
<evidence type="ECO:0000313" key="7">
    <source>
        <dbReference type="Proteomes" id="UP001239426"/>
    </source>
</evidence>
<dbReference type="GO" id="GO:0003677">
    <property type="term" value="F:DNA binding"/>
    <property type="evidence" value="ECO:0007669"/>
    <property type="project" value="UniProtKB-UniRule"/>
</dbReference>
<dbReference type="Proteomes" id="UP001239426">
    <property type="component" value="Chromosome"/>
</dbReference>
<dbReference type="InterPro" id="IPR016032">
    <property type="entry name" value="Sig_transdc_resp-reg_C-effctor"/>
</dbReference>
<accession>A0AAX3W000</accession>
<dbReference type="Pfam" id="PF00486">
    <property type="entry name" value="Trans_reg_C"/>
    <property type="match status" value="1"/>
</dbReference>
<reference evidence="6" key="1">
    <citation type="submission" date="2023-05" db="EMBL/GenBank/DDBJ databases">
        <title>Aeromonas salmonicida 57, complete genome.</title>
        <authorList>
            <person name="Shao L."/>
        </authorList>
    </citation>
    <scope>NUCLEOTIDE SEQUENCE</scope>
    <source>
        <strain evidence="6">57</strain>
    </source>
</reference>
<dbReference type="PROSITE" id="PS51755">
    <property type="entry name" value="OMPR_PHOB"/>
    <property type="match status" value="1"/>
</dbReference>
<feature type="domain" description="OmpR/PhoB-type" evidence="5">
    <location>
        <begin position="3"/>
        <end position="102"/>
    </location>
</feature>
<feature type="transmembrane region" description="Helical" evidence="4">
    <location>
        <begin position="177"/>
        <end position="196"/>
    </location>
</feature>
<dbReference type="RefSeq" id="WP_282684560.1">
    <property type="nucleotide sequence ID" value="NZ_CP124841.1"/>
</dbReference>
<dbReference type="SUPFAM" id="SSF46894">
    <property type="entry name" value="C-terminal effector domain of the bipartite response regulators"/>
    <property type="match status" value="1"/>
</dbReference>
<dbReference type="InterPro" id="IPR036388">
    <property type="entry name" value="WH-like_DNA-bd_sf"/>
</dbReference>
<protein>
    <submittedName>
        <fullName evidence="6">Lysine decarboxylation/transport transcriptional activator CadC</fullName>
    </submittedName>
</protein>